<dbReference type="Proteomes" id="UP000825729">
    <property type="component" value="Unassembled WGS sequence"/>
</dbReference>
<dbReference type="PRINTS" id="PR00385">
    <property type="entry name" value="P450"/>
</dbReference>
<comment type="similarity">
    <text evidence="2 7">Belongs to the cytochrome P450 family.</text>
</comment>
<dbReference type="AlphaFoldDB" id="A0AAV7DUN3"/>
<dbReference type="GO" id="GO:0005506">
    <property type="term" value="F:iron ion binding"/>
    <property type="evidence" value="ECO:0007669"/>
    <property type="project" value="InterPro"/>
</dbReference>
<keyword evidence="7" id="KW-0503">Monooxygenase</keyword>
<dbReference type="PANTHER" id="PTHR24286:SF221">
    <property type="entry name" value="TAXADIENE 5-ALPHA HYDROXYLASE"/>
    <property type="match status" value="1"/>
</dbReference>
<dbReference type="PRINTS" id="PR00463">
    <property type="entry name" value="EP450I"/>
</dbReference>
<dbReference type="InterPro" id="IPR002401">
    <property type="entry name" value="Cyt_P450_E_grp-I"/>
</dbReference>
<comment type="caution">
    <text evidence="8">The sequence shown here is derived from an EMBL/GenBank/DDBJ whole genome shotgun (WGS) entry which is preliminary data.</text>
</comment>
<evidence type="ECO:0000256" key="4">
    <source>
        <dbReference type="ARBA" id="ARBA00023002"/>
    </source>
</evidence>
<keyword evidence="5 6" id="KW-0408">Iron</keyword>
<dbReference type="SUPFAM" id="SSF48264">
    <property type="entry name" value="Cytochrome P450"/>
    <property type="match status" value="1"/>
</dbReference>
<dbReference type="GO" id="GO:0016705">
    <property type="term" value="F:oxidoreductase activity, acting on paired donors, with incorporation or reduction of molecular oxygen"/>
    <property type="evidence" value="ECO:0007669"/>
    <property type="project" value="InterPro"/>
</dbReference>
<dbReference type="PROSITE" id="PS00086">
    <property type="entry name" value="CYTOCHROME_P450"/>
    <property type="match status" value="1"/>
</dbReference>
<evidence type="ECO:0000256" key="2">
    <source>
        <dbReference type="ARBA" id="ARBA00010617"/>
    </source>
</evidence>
<dbReference type="GO" id="GO:0016125">
    <property type="term" value="P:sterol metabolic process"/>
    <property type="evidence" value="ECO:0007669"/>
    <property type="project" value="TreeGrafter"/>
</dbReference>
<name>A0AAV7DUN3_ARIFI</name>
<evidence type="ECO:0000313" key="8">
    <source>
        <dbReference type="EMBL" id="KAG9439291.1"/>
    </source>
</evidence>
<reference evidence="8 9" key="1">
    <citation type="submission" date="2021-07" db="EMBL/GenBank/DDBJ databases">
        <title>The Aristolochia fimbriata genome: insights into angiosperm evolution, floral development and chemical biosynthesis.</title>
        <authorList>
            <person name="Jiao Y."/>
        </authorList>
    </citation>
    <scope>NUCLEOTIDE SEQUENCE [LARGE SCALE GENOMIC DNA]</scope>
    <source>
        <strain evidence="8">IBCAS-2021</strain>
        <tissue evidence="8">Leaf</tissue>
    </source>
</reference>
<evidence type="ECO:0000256" key="5">
    <source>
        <dbReference type="ARBA" id="ARBA00023004"/>
    </source>
</evidence>
<evidence type="ECO:0000256" key="1">
    <source>
        <dbReference type="ARBA" id="ARBA00001971"/>
    </source>
</evidence>
<evidence type="ECO:0000313" key="9">
    <source>
        <dbReference type="Proteomes" id="UP000825729"/>
    </source>
</evidence>
<comment type="cofactor">
    <cofactor evidence="1 6">
        <name>heme</name>
        <dbReference type="ChEBI" id="CHEBI:30413"/>
    </cofactor>
</comment>
<dbReference type="InterPro" id="IPR017972">
    <property type="entry name" value="Cyt_P450_CS"/>
</dbReference>
<dbReference type="InterPro" id="IPR036396">
    <property type="entry name" value="Cyt_P450_sf"/>
</dbReference>
<gene>
    <name evidence="8" type="ORF">H6P81_019456</name>
</gene>
<dbReference type="FunFam" id="1.10.630.10:FF:000022">
    <property type="entry name" value="Taxadiene 5-alpha hydroxylase"/>
    <property type="match status" value="1"/>
</dbReference>
<evidence type="ECO:0000256" key="6">
    <source>
        <dbReference type="PIRSR" id="PIRSR602401-1"/>
    </source>
</evidence>
<sequence>MGGELLLCLFLALASICLFFLRGRRRRSEKKLPPGEMGLPWIGETIEFYRAQRMNRLYEDFVEPRTKKYGNVFKTKLMGHPTVVVNGAEANRFFLSNEFKLVVSSWPKSTVQLLGNDSIMETDGNRHRWLRGAVLSCITGAALEAFLPKLCGSIRAHLDTHWRGRDSVQLFDSVKLLTFSVMLEGLFGIKAEEELLKKFEEVERGVFSAAVNLPGFQLWKAKKARREIQRMMESVVRDNKRRMEGGNWNEEDEGVVMSRLIKGLIDGEIREEEVLDNVVLLVFAAHDTTTSAITMIFRTLGEHPDCYSRLLQEHLEIMRKKEGEELTMEDIQKMNYTWQVARESMRLIPPIFGSFRKAMVDIDYLGFTIPKGWKVLWTAHGTHHDPQYFPEPQRFNPSRFEETMAPYTYIPFGGGARLCAGYQLAKLNMLAFIHFLVTQYDWSPIDPAEPIAVDPIPIPMKGMPIKIKQRSLV</sequence>
<dbReference type="EMBL" id="JAINDJ010000008">
    <property type="protein sequence ID" value="KAG9439291.1"/>
    <property type="molecule type" value="Genomic_DNA"/>
</dbReference>
<keyword evidence="9" id="KW-1185">Reference proteome</keyword>
<dbReference type="InterPro" id="IPR001128">
    <property type="entry name" value="Cyt_P450"/>
</dbReference>
<dbReference type="GO" id="GO:0004497">
    <property type="term" value="F:monooxygenase activity"/>
    <property type="evidence" value="ECO:0007669"/>
    <property type="project" value="UniProtKB-KW"/>
</dbReference>
<keyword evidence="6 7" id="KW-0349">Heme</keyword>
<organism evidence="8 9">
    <name type="scientific">Aristolochia fimbriata</name>
    <name type="common">White veined hardy Dutchman's pipe vine</name>
    <dbReference type="NCBI Taxonomy" id="158543"/>
    <lineage>
        <taxon>Eukaryota</taxon>
        <taxon>Viridiplantae</taxon>
        <taxon>Streptophyta</taxon>
        <taxon>Embryophyta</taxon>
        <taxon>Tracheophyta</taxon>
        <taxon>Spermatophyta</taxon>
        <taxon>Magnoliopsida</taxon>
        <taxon>Magnoliidae</taxon>
        <taxon>Piperales</taxon>
        <taxon>Aristolochiaceae</taxon>
        <taxon>Aristolochia</taxon>
    </lineage>
</organism>
<protein>
    <recommendedName>
        <fullName evidence="10">Cytochrome P450</fullName>
    </recommendedName>
</protein>
<dbReference type="Pfam" id="PF00067">
    <property type="entry name" value="p450"/>
    <property type="match status" value="1"/>
</dbReference>
<evidence type="ECO:0000256" key="7">
    <source>
        <dbReference type="RuleBase" id="RU000461"/>
    </source>
</evidence>
<proteinExistence type="inferred from homology"/>
<dbReference type="GO" id="GO:0020037">
    <property type="term" value="F:heme binding"/>
    <property type="evidence" value="ECO:0007669"/>
    <property type="project" value="InterPro"/>
</dbReference>
<dbReference type="Gene3D" id="1.10.630.10">
    <property type="entry name" value="Cytochrome P450"/>
    <property type="match status" value="1"/>
</dbReference>
<accession>A0AAV7DUN3</accession>
<feature type="binding site" description="axial binding residue" evidence="6">
    <location>
        <position position="419"/>
    </location>
    <ligand>
        <name>heme</name>
        <dbReference type="ChEBI" id="CHEBI:30413"/>
    </ligand>
    <ligandPart>
        <name>Fe</name>
        <dbReference type="ChEBI" id="CHEBI:18248"/>
    </ligandPart>
</feature>
<dbReference type="CDD" id="cd11043">
    <property type="entry name" value="CYP90-like"/>
    <property type="match status" value="1"/>
</dbReference>
<dbReference type="PANTHER" id="PTHR24286">
    <property type="entry name" value="CYTOCHROME P450 26"/>
    <property type="match status" value="1"/>
</dbReference>
<evidence type="ECO:0008006" key="10">
    <source>
        <dbReference type="Google" id="ProtNLM"/>
    </source>
</evidence>
<evidence type="ECO:0000256" key="3">
    <source>
        <dbReference type="ARBA" id="ARBA00022723"/>
    </source>
</evidence>
<keyword evidence="3 6" id="KW-0479">Metal-binding</keyword>
<keyword evidence="4 7" id="KW-0560">Oxidoreductase</keyword>